<accession>A0A0E9VQC6</accession>
<reference evidence="1" key="2">
    <citation type="journal article" date="2015" name="Fish Shellfish Immunol.">
        <title>Early steps in the European eel (Anguilla anguilla)-Vibrio vulnificus interaction in the gills: Role of the RtxA13 toxin.</title>
        <authorList>
            <person name="Callol A."/>
            <person name="Pajuelo D."/>
            <person name="Ebbesson L."/>
            <person name="Teles M."/>
            <person name="MacKenzie S."/>
            <person name="Amaro C."/>
        </authorList>
    </citation>
    <scope>NUCLEOTIDE SEQUENCE</scope>
</reference>
<dbReference type="EMBL" id="GBXM01029119">
    <property type="protein sequence ID" value="JAH79458.1"/>
    <property type="molecule type" value="Transcribed_RNA"/>
</dbReference>
<evidence type="ECO:0000313" key="1">
    <source>
        <dbReference type="EMBL" id="JAH79458.1"/>
    </source>
</evidence>
<proteinExistence type="predicted"/>
<sequence length="16" mass="1782">MPYVAVKGHVSPQLQK</sequence>
<dbReference type="AlphaFoldDB" id="A0A0E9VQC6"/>
<name>A0A0E9VQC6_ANGAN</name>
<protein>
    <submittedName>
        <fullName evidence="1">Uncharacterized protein</fullName>
    </submittedName>
</protein>
<reference evidence="1" key="1">
    <citation type="submission" date="2014-11" db="EMBL/GenBank/DDBJ databases">
        <authorList>
            <person name="Amaro Gonzalez C."/>
        </authorList>
    </citation>
    <scope>NUCLEOTIDE SEQUENCE</scope>
</reference>
<organism evidence="1">
    <name type="scientific">Anguilla anguilla</name>
    <name type="common">European freshwater eel</name>
    <name type="synonym">Muraena anguilla</name>
    <dbReference type="NCBI Taxonomy" id="7936"/>
    <lineage>
        <taxon>Eukaryota</taxon>
        <taxon>Metazoa</taxon>
        <taxon>Chordata</taxon>
        <taxon>Craniata</taxon>
        <taxon>Vertebrata</taxon>
        <taxon>Euteleostomi</taxon>
        <taxon>Actinopterygii</taxon>
        <taxon>Neopterygii</taxon>
        <taxon>Teleostei</taxon>
        <taxon>Anguilliformes</taxon>
        <taxon>Anguillidae</taxon>
        <taxon>Anguilla</taxon>
    </lineage>
</organism>